<dbReference type="Proteomes" id="UP000887013">
    <property type="component" value="Unassembled WGS sequence"/>
</dbReference>
<name>A0A8X6U0Z8_NEPPI</name>
<dbReference type="OrthoDB" id="1430630at2759"/>
<reference evidence="1" key="1">
    <citation type="submission" date="2020-08" db="EMBL/GenBank/DDBJ databases">
        <title>Multicomponent nature underlies the extraordinary mechanical properties of spider dragline silk.</title>
        <authorList>
            <person name="Kono N."/>
            <person name="Nakamura H."/>
            <person name="Mori M."/>
            <person name="Yoshida Y."/>
            <person name="Ohtoshi R."/>
            <person name="Malay A.D."/>
            <person name="Moran D.A.P."/>
            <person name="Tomita M."/>
            <person name="Numata K."/>
            <person name="Arakawa K."/>
        </authorList>
    </citation>
    <scope>NUCLEOTIDE SEQUENCE</scope>
</reference>
<comment type="caution">
    <text evidence="1">The sequence shown here is derived from an EMBL/GenBank/DDBJ whole genome shotgun (WGS) entry which is preliminary data.</text>
</comment>
<dbReference type="InterPro" id="IPR036397">
    <property type="entry name" value="RNaseH_sf"/>
</dbReference>
<sequence length="140" mass="15870">MNEVPHFTPSDSSLWSNMAELSFESVAPKQITAYRIIVQADINSKYGDSKSQGIRRLLPVEMLNDHARFAHINIDFIAPMAPSDGHTLCMTIVNRFLRWSEAMPTTHTTAETKRKAIIHNLIPHFDCQVTVTTDQGRNFD</sequence>
<dbReference type="AlphaFoldDB" id="A0A8X6U0Z8"/>
<dbReference type="SUPFAM" id="SSF53098">
    <property type="entry name" value="Ribonuclease H-like"/>
    <property type="match status" value="1"/>
</dbReference>
<dbReference type="EMBL" id="BMAW01069092">
    <property type="protein sequence ID" value="GFT67278.1"/>
    <property type="molecule type" value="Genomic_DNA"/>
</dbReference>
<protein>
    <submittedName>
        <fullName evidence="1">Integrase catalytic domain-containing protein</fullName>
    </submittedName>
</protein>
<evidence type="ECO:0000313" key="1">
    <source>
        <dbReference type="EMBL" id="GFT67278.1"/>
    </source>
</evidence>
<proteinExistence type="predicted"/>
<accession>A0A8X6U0Z8</accession>
<organism evidence="1 2">
    <name type="scientific">Nephila pilipes</name>
    <name type="common">Giant wood spider</name>
    <name type="synonym">Nephila maculata</name>
    <dbReference type="NCBI Taxonomy" id="299642"/>
    <lineage>
        <taxon>Eukaryota</taxon>
        <taxon>Metazoa</taxon>
        <taxon>Ecdysozoa</taxon>
        <taxon>Arthropoda</taxon>
        <taxon>Chelicerata</taxon>
        <taxon>Arachnida</taxon>
        <taxon>Araneae</taxon>
        <taxon>Araneomorphae</taxon>
        <taxon>Entelegynae</taxon>
        <taxon>Araneoidea</taxon>
        <taxon>Nephilidae</taxon>
        <taxon>Nephila</taxon>
    </lineage>
</organism>
<gene>
    <name evidence="1" type="primary">AVEN_204006_1</name>
    <name evidence="1" type="ORF">NPIL_535361</name>
</gene>
<dbReference type="InterPro" id="IPR012337">
    <property type="entry name" value="RNaseH-like_sf"/>
</dbReference>
<dbReference type="GO" id="GO:0003676">
    <property type="term" value="F:nucleic acid binding"/>
    <property type="evidence" value="ECO:0007669"/>
    <property type="project" value="InterPro"/>
</dbReference>
<evidence type="ECO:0000313" key="2">
    <source>
        <dbReference type="Proteomes" id="UP000887013"/>
    </source>
</evidence>
<keyword evidence="2" id="KW-1185">Reference proteome</keyword>
<dbReference type="Gene3D" id="3.30.420.10">
    <property type="entry name" value="Ribonuclease H-like superfamily/Ribonuclease H"/>
    <property type="match status" value="1"/>
</dbReference>